<keyword evidence="3" id="KW-1185">Reference proteome</keyword>
<dbReference type="Proteomes" id="UP001303046">
    <property type="component" value="Unassembled WGS sequence"/>
</dbReference>
<dbReference type="EMBL" id="JAVFWL010000006">
    <property type="protein sequence ID" value="KAK6762894.1"/>
    <property type="molecule type" value="Genomic_DNA"/>
</dbReference>
<feature type="compositionally biased region" description="Basic and acidic residues" evidence="1">
    <location>
        <begin position="46"/>
        <end position="61"/>
    </location>
</feature>
<evidence type="ECO:0000256" key="1">
    <source>
        <dbReference type="SAM" id="MobiDB-lite"/>
    </source>
</evidence>
<gene>
    <name evidence="2" type="primary">Necator_chrX.g23718</name>
    <name evidence="2" type="ORF">RB195_023554</name>
</gene>
<comment type="caution">
    <text evidence="2">The sequence shown here is derived from an EMBL/GenBank/DDBJ whole genome shotgun (WGS) entry which is preliminary data.</text>
</comment>
<protein>
    <submittedName>
        <fullName evidence="2">Uncharacterized protein</fullName>
    </submittedName>
</protein>
<accession>A0ABR1EJR7</accession>
<reference evidence="2 3" key="1">
    <citation type="submission" date="2023-08" db="EMBL/GenBank/DDBJ databases">
        <title>A Necator americanus chromosomal reference genome.</title>
        <authorList>
            <person name="Ilik V."/>
            <person name="Petrzelkova K.J."/>
            <person name="Pardy F."/>
            <person name="Fuh T."/>
            <person name="Niatou-Singa F.S."/>
            <person name="Gouil Q."/>
            <person name="Baker L."/>
            <person name="Ritchie M.E."/>
            <person name="Jex A.R."/>
            <person name="Gazzola D."/>
            <person name="Li H."/>
            <person name="Toshio Fujiwara R."/>
            <person name="Zhan B."/>
            <person name="Aroian R.V."/>
            <person name="Pafco B."/>
            <person name="Schwarz E.M."/>
        </authorList>
    </citation>
    <scope>NUCLEOTIDE SEQUENCE [LARGE SCALE GENOMIC DNA]</scope>
    <source>
        <strain evidence="2 3">Aroian</strain>
        <tissue evidence="2">Whole animal</tissue>
    </source>
</reference>
<name>A0ABR1EJR7_NECAM</name>
<evidence type="ECO:0000313" key="2">
    <source>
        <dbReference type="EMBL" id="KAK6762894.1"/>
    </source>
</evidence>
<organism evidence="2 3">
    <name type="scientific">Necator americanus</name>
    <name type="common">Human hookworm</name>
    <dbReference type="NCBI Taxonomy" id="51031"/>
    <lineage>
        <taxon>Eukaryota</taxon>
        <taxon>Metazoa</taxon>
        <taxon>Ecdysozoa</taxon>
        <taxon>Nematoda</taxon>
        <taxon>Chromadorea</taxon>
        <taxon>Rhabditida</taxon>
        <taxon>Rhabditina</taxon>
        <taxon>Rhabditomorpha</taxon>
        <taxon>Strongyloidea</taxon>
        <taxon>Ancylostomatidae</taxon>
        <taxon>Bunostominae</taxon>
        <taxon>Necator</taxon>
    </lineage>
</organism>
<sequence>MYTDYEGEPDMATSAIDYGNGSVRKDGVAGIMQAAETYSKIGSGKTSDRTEGDYKDRRSCSMKDSHASKQTAFQKGFSTIDHIHAVSRLIEVSREYKMPLCLDFLDLEKAVDSIETERILELSDNQRVPTQYIKVDIIPSKMFAAGLGNAMPKVGMDNMGMKVDGNYIIFVSLMNSF</sequence>
<feature type="region of interest" description="Disordered" evidence="1">
    <location>
        <begin position="42"/>
        <end position="61"/>
    </location>
</feature>
<proteinExistence type="predicted"/>
<evidence type="ECO:0000313" key="3">
    <source>
        <dbReference type="Proteomes" id="UP001303046"/>
    </source>
</evidence>